<dbReference type="GO" id="GO:0003735">
    <property type="term" value="F:structural constituent of ribosome"/>
    <property type="evidence" value="ECO:0007669"/>
    <property type="project" value="InterPro"/>
</dbReference>
<dbReference type="GO" id="GO:0005840">
    <property type="term" value="C:ribosome"/>
    <property type="evidence" value="ECO:0007669"/>
    <property type="project" value="UniProtKB-KW"/>
</dbReference>
<evidence type="ECO:0000256" key="2">
    <source>
        <dbReference type="ARBA" id="ARBA00022980"/>
    </source>
</evidence>
<reference evidence="6 7" key="2">
    <citation type="submission" date="2015-05" db="EMBL/GenBank/DDBJ databases">
        <authorList>
            <person name="Morales-Cruz A."/>
            <person name="Amrine K.C."/>
            <person name="Cantu D."/>
        </authorList>
    </citation>
    <scope>NUCLEOTIDE SEQUENCE [LARGE SCALE GENOMIC DNA]</scope>
    <source>
        <strain evidence="6">DA912</strain>
    </source>
</reference>
<name>A0A0G2HQJ2_9PEZI</name>
<reference evidence="6 7" key="1">
    <citation type="submission" date="2015-05" db="EMBL/GenBank/DDBJ databases">
        <title>Distinctive expansion of gene families associated with plant cell wall degradation and secondary metabolism in the genomes of grapevine trunk pathogens.</title>
        <authorList>
            <person name="Lawrence D.P."/>
            <person name="Travadon R."/>
            <person name="Rolshausen P.E."/>
            <person name="Baumgartner K."/>
        </authorList>
    </citation>
    <scope>NUCLEOTIDE SEQUENCE [LARGE SCALE GENOMIC DNA]</scope>
    <source>
        <strain evidence="6">DA912</strain>
    </source>
</reference>
<dbReference type="STRING" id="1214573.A0A0G2HQJ2"/>
<dbReference type="OrthoDB" id="2150604at2759"/>
<dbReference type="GO" id="GO:1990904">
    <property type="term" value="C:ribonucleoprotein complex"/>
    <property type="evidence" value="ECO:0007669"/>
    <property type="project" value="UniProtKB-KW"/>
</dbReference>
<dbReference type="AlphaFoldDB" id="A0A0G2HQJ2"/>
<evidence type="ECO:0000259" key="5">
    <source>
        <dbReference type="Pfam" id="PF01281"/>
    </source>
</evidence>
<dbReference type="Gene3D" id="3.40.5.10">
    <property type="entry name" value="Ribosomal protein L9, N-terminal domain"/>
    <property type="match status" value="1"/>
</dbReference>
<feature type="domain" description="Ribosomal protein L9" evidence="5">
    <location>
        <begin position="47"/>
        <end position="91"/>
    </location>
</feature>
<keyword evidence="7" id="KW-1185">Reference proteome</keyword>
<dbReference type="SUPFAM" id="SSF55658">
    <property type="entry name" value="L9 N-domain-like"/>
    <property type="match status" value="1"/>
</dbReference>
<dbReference type="Pfam" id="PF01281">
    <property type="entry name" value="Ribosomal_L9_N"/>
    <property type="match status" value="1"/>
</dbReference>
<sequence length="336" mass="37352">MASPLLNRAPCLVCLRRITQVNSASVAPFFRQVRKKSGRPKDAGVIVRLLVDMKGFGKSGAIFRTERGRMRNKWYPTKKAEFMTAARLKELGLTKNDVGERDPMFGMQVEFGEELVEDAVEAVAGLPKGAIALNAGARQPALEPPSHTPAVEIEHIAPNRALELLTIMIPETITFERHLKNLPPIVGAGNTPKPAPSEEAEQPKVLSPLERRRAKMLEAQKPPEPEKSPEVAEAERQAKEEELGRERKRAEEDAERSREIHGSVSVRDVAGFIKDKMLLDPEASRIHVRPEDITFLGLAEGVDKVEKVGRFDIEIRTHVGRDRVEPVRKSVEVVAT</sequence>
<dbReference type="InterPro" id="IPR000244">
    <property type="entry name" value="Ribosomal_bL9"/>
</dbReference>
<dbReference type="PANTHER" id="PTHR21368">
    <property type="entry name" value="50S RIBOSOMAL PROTEIN L9"/>
    <property type="match status" value="1"/>
</dbReference>
<dbReference type="InterPro" id="IPR036935">
    <property type="entry name" value="Ribosomal_bL9_N_sf"/>
</dbReference>
<feature type="region of interest" description="Disordered" evidence="4">
    <location>
        <begin position="186"/>
        <end position="261"/>
    </location>
</feature>
<keyword evidence="2" id="KW-0689">Ribosomal protein</keyword>
<protein>
    <recommendedName>
        <fullName evidence="5">Ribosomal protein L9 domain-containing protein</fullName>
    </recommendedName>
</protein>
<feature type="compositionally biased region" description="Basic and acidic residues" evidence="4">
    <location>
        <begin position="209"/>
        <end position="261"/>
    </location>
</feature>
<evidence type="ECO:0000313" key="7">
    <source>
        <dbReference type="Proteomes" id="UP000034680"/>
    </source>
</evidence>
<comment type="similarity">
    <text evidence="1">Belongs to the bacterial ribosomal protein bL9 family.</text>
</comment>
<dbReference type="GO" id="GO:0006412">
    <property type="term" value="P:translation"/>
    <property type="evidence" value="ECO:0007669"/>
    <property type="project" value="InterPro"/>
</dbReference>
<keyword evidence="3" id="KW-0687">Ribonucleoprotein</keyword>
<gene>
    <name evidence="6" type="ORF">UCDDA912_g02809</name>
</gene>
<evidence type="ECO:0000256" key="1">
    <source>
        <dbReference type="ARBA" id="ARBA00010605"/>
    </source>
</evidence>
<evidence type="ECO:0000256" key="3">
    <source>
        <dbReference type="ARBA" id="ARBA00023274"/>
    </source>
</evidence>
<dbReference type="InterPro" id="IPR020070">
    <property type="entry name" value="Ribosomal_bL9_N"/>
</dbReference>
<dbReference type="EMBL" id="LCUC01000094">
    <property type="protein sequence ID" value="KKY37168.1"/>
    <property type="molecule type" value="Genomic_DNA"/>
</dbReference>
<dbReference type="InterPro" id="IPR009027">
    <property type="entry name" value="Ribosomal_bL9/RNase_H1_N"/>
</dbReference>
<organism evidence="6 7">
    <name type="scientific">Diaporthe ampelina</name>
    <dbReference type="NCBI Taxonomy" id="1214573"/>
    <lineage>
        <taxon>Eukaryota</taxon>
        <taxon>Fungi</taxon>
        <taxon>Dikarya</taxon>
        <taxon>Ascomycota</taxon>
        <taxon>Pezizomycotina</taxon>
        <taxon>Sordariomycetes</taxon>
        <taxon>Sordariomycetidae</taxon>
        <taxon>Diaporthales</taxon>
        <taxon>Diaporthaceae</taxon>
        <taxon>Diaporthe</taxon>
    </lineage>
</organism>
<proteinExistence type="inferred from homology"/>
<dbReference type="Proteomes" id="UP000034680">
    <property type="component" value="Unassembled WGS sequence"/>
</dbReference>
<accession>A0A0G2HQJ2</accession>
<evidence type="ECO:0000313" key="6">
    <source>
        <dbReference type="EMBL" id="KKY37168.1"/>
    </source>
</evidence>
<comment type="caution">
    <text evidence="6">The sequence shown here is derived from an EMBL/GenBank/DDBJ whole genome shotgun (WGS) entry which is preliminary data.</text>
</comment>
<evidence type="ECO:0000256" key="4">
    <source>
        <dbReference type="SAM" id="MobiDB-lite"/>
    </source>
</evidence>